<evidence type="ECO:0000259" key="1">
    <source>
        <dbReference type="Pfam" id="PF07238"/>
    </source>
</evidence>
<gene>
    <name evidence="2" type="ORF">C4520_03385</name>
</gene>
<dbReference type="AlphaFoldDB" id="A0A3A4P1P1"/>
<reference evidence="2 3" key="1">
    <citation type="journal article" date="2017" name="ISME J.">
        <title>Energy and carbon metabolisms in a deep terrestrial subsurface fluid microbial community.</title>
        <authorList>
            <person name="Momper L."/>
            <person name="Jungbluth S.P."/>
            <person name="Lee M.D."/>
            <person name="Amend J.P."/>
        </authorList>
    </citation>
    <scope>NUCLEOTIDE SEQUENCE [LARGE SCALE GENOMIC DNA]</scope>
    <source>
        <strain evidence="2">SURF_5</strain>
    </source>
</reference>
<evidence type="ECO:0000313" key="2">
    <source>
        <dbReference type="EMBL" id="RJP24735.1"/>
    </source>
</evidence>
<protein>
    <submittedName>
        <fullName evidence="2">PilZ domain-containing protein</fullName>
    </submittedName>
</protein>
<proteinExistence type="predicted"/>
<dbReference type="Gene3D" id="2.40.10.220">
    <property type="entry name" value="predicted glycosyltransferase like domains"/>
    <property type="match status" value="1"/>
</dbReference>
<accession>A0A3A4P1P1</accession>
<dbReference type="EMBL" id="QZKU01000031">
    <property type="protein sequence ID" value="RJP24735.1"/>
    <property type="molecule type" value="Genomic_DNA"/>
</dbReference>
<name>A0A3A4P1P1_ABYX5</name>
<dbReference type="Pfam" id="PF07238">
    <property type="entry name" value="PilZ"/>
    <property type="match status" value="1"/>
</dbReference>
<dbReference type="Proteomes" id="UP000265882">
    <property type="component" value="Unassembled WGS sequence"/>
</dbReference>
<feature type="domain" description="PilZ" evidence="1">
    <location>
        <begin position="33"/>
        <end position="137"/>
    </location>
</feature>
<dbReference type="SUPFAM" id="SSF141371">
    <property type="entry name" value="PilZ domain-like"/>
    <property type="match status" value="1"/>
</dbReference>
<evidence type="ECO:0000313" key="3">
    <source>
        <dbReference type="Proteomes" id="UP000265882"/>
    </source>
</evidence>
<organism evidence="2 3">
    <name type="scientific">Abyssobacteria bacterium (strain SURF_5)</name>
    <dbReference type="NCBI Taxonomy" id="2093360"/>
    <lineage>
        <taxon>Bacteria</taxon>
        <taxon>Pseudomonadati</taxon>
        <taxon>Candidatus Hydrogenedentota</taxon>
        <taxon>Candidatus Abyssobacteria</taxon>
    </lineage>
</organism>
<dbReference type="GO" id="GO:0035438">
    <property type="term" value="F:cyclic-di-GMP binding"/>
    <property type="evidence" value="ECO:0007669"/>
    <property type="project" value="InterPro"/>
</dbReference>
<dbReference type="InterPro" id="IPR009875">
    <property type="entry name" value="PilZ_domain"/>
</dbReference>
<sequence length="145" mass="16350">MPVSLCEKSSAGSRYACGSLRNERAEKAQNMHERRRFPRYKAPDSLFAAATFPGERGHQLRVLNISIDGLCFTTDFDISHESVFNLSFEMKVAGRPSVHVVTPAKIMWHTFDERTSLYTAGVQFLGLKKETKTHLQNVLPVLPPQ</sequence>
<comment type="caution">
    <text evidence="2">The sequence shown here is derived from an EMBL/GenBank/DDBJ whole genome shotgun (WGS) entry which is preliminary data.</text>
</comment>